<dbReference type="SMART" id="SM00066">
    <property type="entry name" value="GAL4"/>
    <property type="match status" value="1"/>
</dbReference>
<keyword evidence="9" id="KW-1185">Reference proteome</keyword>
<evidence type="ECO:0000313" key="8">
    <source>
        <dbReference type="EMBL" id="SCZ93894.1"/>
    </source>
</evidence>
<dbReference type="PROSITE" id="PS50048">
    <property type="entry name" value="ZN2_CY6_FUNGAL_2"/>
    <property type="match status" value="1"/>
</dbReference>
<feature type="compositionally biased region" description="Polar residues" evidence="6">
    <location>
        <begin position="125"/>
        <end position="135"/>
    </location>
</feature>
<evidence type="ECO:0000256" key="6">
    <source>
        <dbReference type="SAM" id="MobiDB-lite"/>
    </source>
</evidence>
<dbReference type="InterPro" id="IPR051089">
    <property type="entry name" value="prtT"/>
</dbReference>
<dbReference type="GO" id="GO:0005634">
    <property type="term" value="C:nucleus"/>
    <property type="evidence" value="ECO:0007669"/>
    <property type="project" value="UniProtKB-SubCell"/>
</dbReference>
<dbReference type="InterPro" id="IPR001138">
    <property type="entry name" value="Zn2Cys6_DnaBD"/>
</dbReference>
<keyword evidence="2" id="KW-0805">Transcription regulation</keyword>
<dbReference type="AlphaFoldDB" id="A0A2X0MND3"/>
<keyword evidence="5" id="KW-0539">Nucleus</keyword>
<feature type="region of interest" description="Disordered" evidence="6">
    <location>
        <begin position="746"/>
        <end position="789"/>
    </location>
</feature>
<dbReference type="STRING" id="289078.A0A2X0MND3"/>
<feature type="region of interest" description="Disordered" evidence="6">
    <location>
        <begin position="125"/>
        <end position="172"/>
    </location>
</feature>
<dbReference type="SUPFAM" id="SSF57701">
    <property type="entry name" value="Zn2/Cys6 DNA-binding domain"/>
    <property type="match status" value="1"/>
</dbReference>
<gene>
    <name evidence="8" type="ORF">BZ3500_MVSOF-1268-A1-R1_CHR6-3G08961</name>
</gene>
<evidence type="ECO:0000259" key="7">
    <source>
        <dbReference type="PROSITE" id="PS50048"/>
    </source>
</evidence>
<dbReference type="PANTHER" id="PTHR31845">
    <property type="entry name" value="FINGER DOMAIN PROTEIN, PUTATIVE-RELATED"/>
    <property type="match status" value="1"/>
</dbReference>
<evidence type="ECO:0000256" key="4">
    <source>
        <dbReference type="ARBA" id="ARBA00023163"/>
    </source>
</evidence>
<dbReference type="Pfam" id="PF00172">
    <property type="entry name" value="Zn_clus"/>
    <property type="match status" value="1"/>
</dbReference>
<dbReference type="EMBL" id="FMWP01000048">
    <property type="protein sequence ID" value="SCZ93894.1"/>
    <property type="molecule type" value="Genomic_DNA"/>
</dbReference>
<dbReference type="OrthoDB" id="2534282at2759"/>
<dbReference type="CDD" id="cd12148">
    <property type="entry name" value="fungal_TF_MHR"/>
    <property type="match status" value="1"/>
</dbReference>
<dbReference type="PROSITE" id="PS00463">
    <property type="entry name" value="ZN2_CY6_FUNGAL_1"/>
    <property type="match status" value="1"/>
</dbReference>
<dbReference type="InterPro" id="IPR036864">
    <property type="entry name" value="Zn2-C6_fun-type_DNA-bd_sf"/>
</dbReference>
<keyword evidence="3" id="KW-0238">DNA-binding</keyword>
<organism evidence="8 9">
    <name type="scientific">Microbotryum saponariae</name>
    <dbReference type="NCBI Taxonomy" id="289078"/>
    <lineage>
        <taxon>Eukaryota</taxon>
        <taxon>Fungi</taxon>
        <taxon>Dikarya</taxon>
        <taxon>Basidiomycota</taxon>
        <taxon>Pucciniomycotina</taxon>
        <taxon>Microbotryomycetes</taxon>
        <taxon>Microbotryales</taxon>
        <taxon>Microbotryaceae</taxon>
        <taxon>Microbotryum</taxon>
    </lineage>
</organism>
<evidence type="ECO:0000313" key="9">
    <source>
        <dbReference type="Proteomes" id="UP000249723"/>
    </source>
</evidence>
<comment type="subcellular location">
    <subcellularLocation>
        <location evidence="1">Nucleus</location>
    </subcellularLocation>
</comment>
<dbReference type="GO" id="GO:0008270">
    <property type="term" value="F:zinc ion binding"/>
    <property type="evidence" value="ECO:0007669"/>
    <property type="project" value="InterPro"/>
</dbReference>
<feature type="compositionally biased region" description="Polar residues" evidence="6">
    <location>
        <begin position="154"/>
        <end position="172"/>
    </location>
</feature>
<feature type="domain" description="Zn(2)-C6 fungal-type" evidence="7">
    <location>
        <begin position="17"/>
        <end position="48"/>
    </location>
</feature>
<name>A0A2X0MND3_9BASI</name>
<evidence type="ECO:0000256" key="1">
    <source>
        <dbReference type="ARBA" id="ARBA00004123"/>
    </source>
</evidence>
<dbReference type="PANTHER" id="PTHR31845:SF17">
    <property type="entry name" value="ZN(II)2CYS6 TRANSCRIPTION FACTOR (EUROFUNG)"/>
    <property type="match status" value="1"/>
</dbReference>
<dbReference type="GO" id="GO:0000976">
    <property type="term" value="F:transcription cis-regulatory region binding"/>
    <property type="evidence" value="ECO:0007669"/>
    <property type="project" value="TreeGrafter"/>
</dbReference>
<dbReference type="GO" id="GO:0000981">
    <property type="term" value="F:DNA-binding transcription factor activity, RNA polymerase II-specific"/>
    <property type="evidence" value="ECO:0007669"/>
    <property type="project" value="InterPro"/>
</dbReference>
<dbReference type="Proteomes" id="UP000249723">
    <property type="component" value="Unassembled WGS sequence"/>
</dbReference>
<feature type="compositionally biased region" description="Low complexity" evidence="6">
    <location>
        <begin position="59"/>
        <end position="89"/>
    </location>
</feature>
<reference evidence="9" key="1">
    <citation type="submission" date="2016-10" db="EMBL/GenBank/DDBJ databases">
        <authorList>
            <person name="Jeantristanb JTB J.-T."/>
            <person name="Ricardo R."/>
        </authorList>
    </citation>
    <scope>NUCLEOTIDE SEQUENCE [LARGE SCALE GENOMIC DNA]</scope>
</reference>
<evidence type="ECO:0000256" key="5">
    <source>
        <dbReference type="ARBA" id="ARBA00023242"/>
    </source>
</evidence>
<feature type="region of interest" description="Disordered" evidence="6">
    <location>
        <begin position="1"/>
        <end position="30"/>
    </location>
</feature>
<feature type="compositionally biased region" description="Low complexity" evidence="6">
    <location>
        <begin position="14"/>
        <end position="23"/>
    </location>
</feature>
<feature type="region of interest" description="Disordered" evidence="6">
    <location>
        <begin position="50"/>
        <end position="94"/>
    </location>
</feature>
<accession>A0A2X0MND3</accession>
<protein>
    <submittedName>
        <fullName evidence="8">BZ3500_MvSof-1268-A1-R1_Chr6-3g08961 protein</fullName>
    </submittedName>
</protein>
<proteinExistence type="predicted"/>
<evidence type="ECO:0000256" key="3">
    <source>
        <dbReference type="ARBA" id="ARBA00023125"/>
    </source>
</evidence>
<keyword evidence="4" id="KW-0804">Transcription</keyword>
<dbReference type="CDD" id="cd00067">
    <property type="entry name" value="GAL4"/>
    <property type="match status" value="1"/>
</dbReference>
<feature type="compositionally biased region" description="Polar residues" evidence="6">
    <location>
        <begin position="767"/>
        <end position="789"/>
    </location>
</feature>
<sequence>MESLAGKQHRTSRSRAACAGCRATKQKCDGPSRIPCRRCELYGLACEYPPVQPPPKPSANPRAAGTAAPAVASTSSSLPPTSQLSHQPPFVAAGSNESVLNDTLREIVDRLRSLETSVTNLHLNSNTFESTSQSEKSPDPLLIAAGPYPEASEPTPSDSPDSGDGQQIAPSSTLPCHALQNISATIDFIEALETSQMAPALQDLDGFAEAARSTFPTLESMLPDTMRPDAIDRGILSIAEVEANFMVFFRMLAPWILVFDLSKDSNAMEVRERCPLLFHTILTSTGYYLMGTSERGTKVYKALVALTNELIAPIIISTQVYDLNSDLLRALCLLMMYKPVQLPAFHFSGRVHTAERAEQYAKLNTTSSFVLWGIIARVSTRIGLPSVPSLFAKLYSPDVPVPASVVADLRLWMWIIVIDNHAALTIGRPTTLDMTDVLRVTRLLASLKLQTGDVRLAALVELYAISRHPVSKAWFTDFTKRAPAYELRKFNRDLDEWEQYWSEPLEAAAKEGDALAMHPIDVISHLIRAIINSTVFMRWQKERRVSLAKGLNERPEMSSDDWNSLQITLDAVERQIFALSAESCVEGSQRREVHWASRPFDIPKGGRPFLTLDQKVVDVYRTAFDPIICVAFVYPLLLVARMCNAALVNCELKVKDQNAYESGSLTLNKPQFMIKGAKVARLLDLGSRFLDAVAPTSSHPAKRHARILRAMFVLGSVDLSQLPNTPRRDSVVEPALDEATTIVDLSHGDSHSPALASSGQPPPSYHGHQQQDPTDSKSSPRTRYPSAQTSFDLLGPSAVQPIEAGEMLQSILSGIDLTFFGQEMAYGLEPARSNADPVGDGGAMMVDWADLDSTINSVEPLPQFLPSQADYFEMLTRQGQI</sequence>
<dbReference type="Gene3D" id="4.10.240.10">
    <property type="entry name" value="Zn(2)-C6 fungal-type DNA-binding domain"/>
    <property type="match status" value="1"/>
</dbReference>
<evidence type="ECO:0000256" key="2">
    <source>
        <dbReference type="ARBA" id="ARBA00023015"/>
    </source>
</evidence>